<keyword evidence="1" id="KW-0378">Hydrolase</keyword>
<dbReference type="GO" id="GO:0004301">
    <property type="term" value="F:epoxide hydrolase activity"/>
    <property type="evidence" value="ECO:0007669"/>
    <property type="project" value="TreeGrafter"/>
</dbReference>
<evidence type="ECO:0000259" key="2">
    <source>
        <dbReference type="Pfam" id="PF00561"/>
    </source>
</evidence>
<dbReference type="SUPFAM" id="SSF53474">
    <property type="entry name" value="alpha/beta-Hydrolases"/>
    <property type="match status" value="1"/>
</dbReference>
<dbReference type="InterPro" id="IPR000073">
    <property type="entry name" value="AB_hydrolase_1"/>
</dbReference>
<accession>A0A5N6KQI8</accession>
<dbReference type="InterPro" id="IPR051340">
    <property type="entry name" value="Haloalkane_dehalogenase"/>
</dbReference>
<proteinExistence type="predicted"/>
<evidence type="ECO:0000313" key="4">
    <source>
        <dbReference type="Proteomes" id="UP000327013"/>
    </source>
</evidence>
<gene>
    <name evidence="3" type="ORF">FH972_021732</name>
</gene>
<dbReference type="InterPro" id="IPR029058">
    <property type="entry name" value="AB_hydrolase_fold"/>
</dbReference>
<sequence length="195" mass="21923">MIVHRNLTVQGNTNVFYREAGQPSKPTVLLLHGFPTSSFQYRNLIPLLARNYHIIAPDLPGFGFTVTPPDYVYTFATLAETIAAFLQKLQLDHMAVYMFDYGAPIALRLATQHNVRFDAIISQNGNAYVEGFAHPFWDSTMRLWQTNSAADRDALQADAISLEAYKGQYETGVSQKAIGFIDPATNTLERAKYHF</sequence>
<comment type="caution">
    <text evidence="3">The sequence shown here is derived from an EMBL/GenBank/DDBJ whole genome shotgun (WGS) entry which is preliminary data.</text>
</comment>
<protein>
    <recommendedName>
        <fullName evidence="2">AB hydrolase-1 domain-containing protein</fullName>
    </recommendedName>
</protein>
<dbReference type="PANTHER" id="PTHR42977">
    <property type="entry name" value="HYDROLASE-RELATED"/>
    <property type="match status" value="1"/>
</dbReference>
<keyword evidence="4" id="KW-1185">Reference proteome</keyword>
<dbReference type="Pfam" id="PF00561">
    <property type="entry name" value="Abhydrolase_1"/>
    <property type="match status" value="1"/>
</dbReference>
<dbReference type="Gene3D" id="3.40.50.1820">
    <property type="entry name" value="alpha/beta hydrolase"/>
    <property type="match status" value="1"/>
</dbReference>
<name>A0A5N6KQI8_9ROSI</name>
<dbReference type="AlphaFoldDB" id="A0A5N6KQI8"/>
<reference evidence="3 4" key="1">
    <citation type="submission" date="2019-06" db="EMBL/GenBank/DDBJ databases">
        <title>A chromosomal-level reference genome of Carpinus fangiana (Coryloideae, Betulaceae).</title>
        <authorList>
            <person name="Yang X."/>
            <person name="Wang Z."/>
            <person name="Zhang L."/>
            <person name="Hao G."/>
            <person name="Liu J."/>
            <person name="Yang Y."/>
        </authorList>
    </citation>
    <scope>NUCLEOTIDE SEQUENCE [LARGE SCALE GENOMIC DNA]</scope>
    <source>
        <strain evidence="3">Cfa_2016G</strain>
        <tissue evidence="3">Leaf</tissue>
    </source>
</reference>
<feature type="domain" description="AB hydrolase-1" evidence="2">
    <location>
        <begin position="26"/>
        <end position="148"/>
    </location>
</feature>
<evidence type="ECO:0000313" key="3">
    <source>
        <dbReference type="EMBL" id="KAB8338787.1"/>
    </source>
</evidence>
<dbReference type="Proteomes" id="UP000327013">
    <property type="component" value="Unassembled WGS sequence"/>
</dbReference>
<dbReference type="PANTHER" id="PTHR42977:SF3">
    <property type="entry name" value="AB HYDROLASE-1 DOMAIN-CONTAINING PROTEIN"/>
    <property type="match status" value="1"/>
</dbReference>
<dbReference type="EMBL" id="VIBQ01000010">
    <property type="protein sequence ID" value="KAB8338787.1"/>
    <property type="molecule type" value="Genomic_DNA"/>
</dbReference>
<dbReference type="OrthoDB" id="1898037at2759"/>
<evidence type="ECO:0000256" key="1">
    <source>
        <dbReference type="ARBA" id="ARBA00022801"/>
    </source>
</evidence>
<organism evidence="3 4">
    <name type="scientific">Carpinus fangiana</name>
    <dbReference type="NCBI Taxonomy" id="176857"/>
    <lineage>
        <taxon>Eukaryota</taxon>
        <taxon>Viridiplantae</taxon>
        <taxon>Streptophyta</taxon>
        <taxon>Embryophyta</taxon>
        <taxon>Tracheophyta</taxon>
        <taxon>Spermatophyta</taxon>
        <taxon>Magnoliopsida</taxon>
        <taxon>eudicotyledons</taxon>
        <taxon>Gunneridae</taxon>
        <taxon>Pentapetalae</taxon>
        <taxon>rosids</taxon>
        <taxon>fabids</taxon>
        <taxon>Fagales</taxon>
        <taxon>Betulaceae</taxon>
        <taxon>Carpinus</taxon>
    </lineage>
</organism>